<keyword evidence="3 14" id="KW-0121">Carboxypeptidase</keyword>
<name>A0ABD2ABJ4_VESSQ</name>
<dbReference type="GO" id="GO:0046872">
    <property type="term" value="F:metal ion binding"/>
    <property type="evidence" value="ECO:0007669"/>
    <property type="project" value="UniProtKB-KW"/>
</dbReference>
<dbReference type="Pfam" id="PF00246">
    <property type="entry name" value="Peptidase_M14"/>
    <property type="match status" value="1"/>
</dbReference>
<dbReference type="GO" id="GO:0004180">
    <property type="term" value="F:carboxypeptidase activity"/>
    <property type="evidence" value="ECO:0007669"/>
    <property type="project" value="UniProtKB-KW"/>
</dbReference>
<dbReference type="Pfam" id="PF02244">
    <property type="entry name" value="Propep_M14"/>
    <property type="match status" value="1"/>
</dbReference>
<accession>A0ABD2ABJ4</accession>
<comment type="similarity">
    <text evidence="2 11">Belongs to the peptidase M14 family.</text>
</comment>
<evidence type="ECO:0000259" key="13">
    <source>
        <dbReference type="PROSITE" id="PS52035"/>
    </source>
</evidence>
<dbReference type="InterPro" id="IPR036990">
    <property type="entry name" value="M14A-like_propep"/>
</dbReference>
<dbReference type="InterPro" id="IPR057246">
    <property type="entry name" value="CARBOXYPEPT_ZN_1"/>
</dbReference>
<evidence type="ECO:0000256" key="6">
    <source>
        <dbReference type="ARBA" id="ARBA00022729"/>
    </source>
</evidence>
<dbReference type="SUPFAM" id="SSF54897">
    <property type="entry name" value="Protease propeptides/inhibitors"/>
    <property type="match status" value="1"/>
</dbReference>
<dbReference type="Proteomes" id="UP001607302">
    <property type="component" value="Unassembled WGS sequence"/>
</dbReference>
<keyword evidence="15" id="KW-1185">Reference proteome</keyword>
<dbReference type="Gene3D" id="3.30.70.340">
    <property type="entry name" value="Metallocarboxypeptidase-like"/>
    <property type="match status" value="1"/>
</dbReference>
<organism evidence="14 15">
    <name type="scientific">Vespula squamosa</name>
    <name type="common">Southern yellow jacket</name>
    <name type="synonym">Wasp</name>
    <dbReference type="NCBI Taxonomy" id="30214"/>
    <lineage>
        <taxon>Eukaryota</taxon>
        <taxon>Metazoa</taxon>
        <taxon>Ecdysozoa</taxon>
        <taxon>Arthropoda</taxon>
        <taxon>Hexapoda</taxon>
        <taxon>Insecta</taxon>
        <taxon>Pterygota</taxon>
        <taxon>Neoptera</taxon>
        <taxon>Endopterygota</taxon>
        <taxon>Hymenoptera</taxon>
        <taxon>Apocrita</taxon>
        <taxon>Aculeata</taxon>
        <taxon>Vespoidea</taxon>
        <taxon>Vespidae</taxon>
        <taxon>Vespinae</taxon>
        <taxon>Vespula</taxon>
    </lineage>
</organism>
<dbReference type="PANTHER" id="PTHR11705">
    <property type="entry name" value="PROTEASE FAMILY M14 CARBOXYPEPTIDASE A,B"/>
    <property type="match status" value="1"/>
</dbReference>
<evidence type="ECO:0000256" key="4">
    <source>
        <dbReference type="ARBA" id="ARBA00022670"/>
    </source>
</evidence>
<protein>
    <submittedName>
        <fullName evidence="14">Carboxypeptidase B</fullName>
    </submittedName>
</protein>
<dbReference type="PROSITE" id="PS00132">
    <property type="entry name" value="CARBOXYPEPT_ZN_1"/>
    <property type="match status" value="1"/>
</dbReference>
<comment type="caution">
    <text evidence="14">The sequence shown here is derived from an EMBL/GenBank/DDBJ whole genome shotgun (WGS) entry which is preliminary data.</text>
</comment>
<dbReference type="SUPFAM" id="SSF53187">
    <property type="entry name" value="Zn-dependent exopeptidases"/>
    <property type="match status" value="1"/>
</dbReference>
<dbReference type="EMBL" id="JAUDFV010000152">
    <property type="protein sequence ID" value="KAL2717983.1"/>
    <property type="molecule type" value="Genomic_DNA"/>
</dbReference>
<evidence type="ECO:0000256" key="5">
    <source>
        <dbReference type="ARBA" id="ARBA00022723"/>
    </source>
</evidence>
<proteinExistence type="inferred from homology"/>
<evidence type="ECO:0000256" key="3">
    <source>
        <dbReference type="ARBA" id="ARBA00022645"/>
    </source>
</evidence>
<dbReference type="PANTHER" id="PTHR11705:SF91">
    <property type="entry name" value="FI01817P-RELATED"/>
    <property type="match status" value="1"/>
</dbReference>
<feature type="domain" description="Peptidase M14" evidence="13">
    <location>
        <begin position="249"/>
        <end position="538"/>
    </location>
</feature>
<evidence type="ECO:0000256" key="2">
    <source>
        <dbReference type="ARBA" id="ARBA00005988"/>
    </source>
</evidence>
<dbReference type="CDD" id="cd03860">
    <property type="entry name" value="M14_CP_A-B_like"/>
    <property type="match status" value="1"/>
</dbReference>
<feature type="signal peptide" evidence="12">
    <location>
        <begin position="1"/>
        <end position="30"/>
    </location>
</feature>
<dbReference type="AlphaFoldDB" id="A0ABD2ABJ4"/>
<dbReference type="SMART" id="SM00631">
    <property type="entry name" value="Zn_pept"/>
    <property type="match status" value="1"/>
</dbReference>
<keyword evidence="4" id="KW-0645">Protease</keyword>
<reference evidence="14 15" key="1">
    <citation type="journal article" date="2024" name="Ann. Entomol. Soc. Am.">
        <title>Genomic analyses of the southern and eastern yellowjacket wasps (Hymenoptera: Vespidae) reveal evolutionary signatures of social life.</title>
        <authorList>
            <person name="Catto M.A."/>
            <person name="Caine P.B."/>
            <person name="Orr S.E."/>
            <person name="Hunt B.G."/>
            <person name="Goodisman M.A.D."/>
        </authorList>
    </citation>
    <scope>NUCLEOTIDE SEQUENCE [LARGE SCALE GENOMIC DNA]</scope>
    <source>
        <strain evidence="14">233</strain>
        <tissue evidence="14">Head and thorax</tissue>
    </source>
</reference>
<comment type="cofactor">
    <cofactor evidence="1">
        <name>Zn(2+)</name>
        <dbReference type="ChEBI" id="CHEBI:29105"/>
    </cofactor>
</comment>
<keyword evidence="10" id="KW-1015">Disulfide bond</keyword>
<sequence>MAGKKTSYSKRGRKCWWAAVFLVLTFFSLTQNVVDSAAVNRHKREFVIPDWIEIVEESSFDGRSNVRRAVRIREAKITYDGAQLWRVRPADGQPVLQSDVLSEFGETGLFSVWSGNDTIMDIMVRQDAIPRVSRILREKNVRYDVVIDDLQKAIDEENPPLSEELMEELEGRKDNFFDWRLIRKLEINSWIQNRSNFLARYAWWQGMVVKKRSKYHPRPRPLRYPIANAYYVGGGGPWHFRGHRMEWTSYHRLDDIYGYLDFLAQTYPDVCSVMNIGNSAEGRPLKVLRISNGKAGVPALWIDGGTHAREWISPAAVTYIIDYLVENSESLEADYYILPVVNPDGYEYTFTNDRLWRKNRRNYAGSQCAGVDLNRNFGYKWGGLGTSRNPCSDIFAGSAAFSEPETNAIRNFFEASAADFKAYLTFHSYGQYFLYPWGYDRRVPPDYADLDKIGRNAAYAMKKADVAASSYTVGNSATTLYEAAGGSDDWAKAILKIKYSYTIELRDTGLYGFVLPARFIVPTAKEALAAVQVITDACKLL</sequence>
<evidence type="ECO:0000256" key="7">
    <source>
        <dbReference type="ARBA" id="ARBA00022801"/>
    </source>
</evidence>
<keyword evidence="5" id="KW-0479">Metal-binding</keyword>
<keyword evidence="6 12" id="KW-0732">Signal</keyword>
<evidence type="ECO:0000313" key="15">
    <source>
        <dbReference type="Proteomes" id="UP001607302"/>
    </source>
</evidence>
<gene>
    <name evidence="14" type="ORF">V1478_011859</name>
</gene>
<evidence type="ECO:0000256" key="9">
    <source>
        <dbReference type="ARBA" id="ARBA00023049"/>
    </source>
</evidence>
<dbReference type="FunFam" id="3.40.630.10:FF:000001">
    <property type="entry name" value="Carboxypeptidase B"/>
    <property type="match status" value="1"/>
</dbReference>
<keyword evidence="9" id="KW-0482">Metalloprotease</keyword>
<dbReference type="PRINTS" id="PR00765">
    <property type="entry name" value="CRBOXYPTASEA"/>
</dbReference>
<evidence type="ECO:0000256" key="1">
    <source>
        <dbReference type="ARBA" id="ARBA00001947"/>
    </source>
</evidence>
<evidence type="ECO:0000313" key="14">
    <source>
        <dbReference type="EMBL" id="KAL2717983.1"/>
    </source>
</evidence>
<dbReference type="InterPro" id="IPR003146">
    <property type="entry name" value="M14A_act_pep"/>
</dbReference>
<evidence type="ECO:0000256" key="8">
    <source>
        <dbReference type="ARBA" id="ARBA00022833"/>
    </source>
</evidence>
<keyword evidence="8" id="KW-0862">Zinc</keyword>
<dbReference type="InterPro" id="IPR000834">
    <property type="entry name" value="Peptidase_M14"/>
</dbReference>
<feature type="active site" description="Proton donor/acceptor" evidence="11">
    <location>
        <position position="504"/>
    </location>
</feature>
<dbReference type="GO" id="GO:0006508">
    <property type="term" value="P:proteolysis"/>
    <property type="evidence" value="ECO:0007669"/>
    <property type="project" value="UniProtKB-KW"/>
</dbReference>
<dbReference type="PROSITE" id="PS52035">
    <property type="entry name" value="PEPTIDASE_M14"/>
    <property type="match status" value="1"/>
</dbReference>
<keyword evidence="7" id="KW-0378">Hydrolase</keyword>
<dbReference type="Gene3D" id="3.40.630.10">
    <property type="entry name" value="Zn peptidases"/>
    <property type="match status" value="1"/>
</dbReference>
<evidence type="ECO:0000256" key="11">
    <source>
        <dbReference type="PROSITE-ProRule" id="PRU01379"/>
    </source>
</evidence>
<evidence type="ECO:0000256" key="12">
    <source>
        <dbReference type="SAM" id="SignalP"/>
    </source>
</evidence>
<feature type="chain" id="PRO_5044750237" evidence="12">
    <location>
        <begin position="31"/>
        <end position="541"/>
    </location>
</feature>
<evidence type="ECO:0000256" key="10">
    <source>
        <dbReference type="ARBA" id="ARBA00023157"/>
    </source>
</evidence>
<dbReference type="GO" id="GO:0008237">
    <property type="term" value="F:metallopeptidase activity"/>
    <property type="evidence" value="ECO:0007669"/>
    <property type="project" value="UniProtKB-KW"/>
</dbReference>